<dbReference type="PIR" id="T21892">
    <property type="entry name" value="T21892"/>
</dbReference>
<protein>
    <submittedName>
        <fullName evidence="1">mRNA 5'-triphosphatase</fullName>
    </submittedName>
</protein>
<dbReference type="EMBL" id="BX284603">
    <property type="protein sequence ID" value="CAA84662.1"/>
    <property type="molecule type" value="Genomic_DNA"/>
</dbReference>
<dbReference type="Bgee" id="WBGene00009501">
    <property type="expression patterns" value="Expressed in material anatomical entity and 2 other cell types or tissues"/>
</dbReference>
<gene>
    <name evidence="1" type="ORF">CELE_F37A8.1</name>
    <name evidence="1 3" type="ORF">F37A8.1</name>
</gene>
<dbReference type="eggNOG" id="ENOG502THIY">
    <property type="taxonomic scope" value="Eukaryota"/>
</dbReference>
<name>Q20111_CAEEL</name>
<dbReference type="AGR" id="WB:WBGene00009501"/>
<proteinExistence type="predicted"/>
<dbReference type="HOGENOM" id="CLU_1469545_0_0_1"/>
<dbReference type="OMA" id="QIRDEPK"/>
<dbReference type="UCSC" id="F37A8.1">
    <property type="organism name" value="c. elegans"/>
</dbReference>
<dbReference type="AlphaFoldDB" id="Q20111"/>
<accession>Q20111</accession>
<dbReference type="PeptideAtlas" id="Q20111"/>
<dbReference type="CTD" id="175510"/>
<reference evidence="1 2" key="1">
    <citation type="journal article" date="1998" name="Science">
        <title>Genome sequence of the nematode C. elegans: a platform for investigating biology.</title>
        <authorList>
            <consortium name="The C. elegans sequencing consortium"/>
            <person name="Sulson J.E."/>
            <person name="Waterston R."/>
        </authorList>
    </citation>
    <scope>NUCLEOTIDE SEQUENCE [LARGE SCALE GENOMIC DNA]</scope>
    <source>
        <strain evidence="1 2">Bristol N2</strain>
    </source>
</reference>
<dbReference type="STRING" id="6239.F37A8.1.1"/>
<evidence type="ECO:0000313" key="2">
    <source>
        <dbReference type="Proteomes" id="UP000001940"/>
    </source>
</evidence>
<dbReference type="FunCoup" id="Q20111">
    <property type="interactions" value="145"/>
</dbReference>
<keyword evidence="2" id="KW-1185">Reference proteome</keyword>
<dbReference type="InParanoid" id="Q20111"/>
<dbReference type="RefSeq" id="NP_497793.1">
    <property type="nucleotide sequence ID" value="NM_065392.1"/>
</dbReference>
<evidence type="ECO:0000313" key="1">
    <source>
        <dbReference type="EMBL" id="CAA84662.1"/>
    </source>
</evidence>
<dbReference type="KEGG" id="cel:CELE_F37A8.1"/>
<dbReference type="PaxDb" id="6239-F37A8.1"/>
<dbReference type="GeneID" id="175510"/>
<dbReference type="OrthoDB" id="5824545at2759"/>
<organism evidence="1 2">
    <name type="scientific">Caenorhabditis elegans</name>
    <dbReference type="NCBI Taxonomy" id="6239"/>
    <lineage>
        <taxon>Eukaryota</taxon>
        <taxon>Metazoa</taxon>
        <taxon>Ecdysozoa</taxon>
        <taxon>Nematoda</taxon>
        <taxon>Chromadorea</taxon>
        <taxon>Rhabditida</taxon>
        <taxon>Rhabditina</taxon>
        <taxon>Rhabditomorpha</taxon>
        <taxon>Rhabditoidea</taxon>
        <taxon>Rhabditidae</taxon>
        <taxon>Peloderinae</taxon>
        <taxon>Caenorhabditis</taxon>
    </lineage>
</organism>
<dbReference type="WormBase" id="F37A8.1">
    <property type="protein sequence ID" value="CE00986"/>
    <property type="gene ID" value="WBGene00009501"/>
</dbReference>
<sequence>MADANATICYLNGLSLHTINEVEKILLALPKKGDRCEVQMSKPLNRCIGRSTGDVIASRSVQIRDEPKPLSLSPQKSEQEIKKSSKSKKLSEDCCLRSIKERVEIVETRNGSDAFGAKKLQYKVLTDQVRVSPIVSCNGVTLELDVEVTIPDRDEKKKLKLEIDRTLSVLILSIRNH</sequence>
<dbReference type="Proteomes" id="UP000001940">
    <property type="component" value="Chromosome III"/>
</dbReference>
<evidence type="ECO:0000313" key="3">
    <source>
        <dbReference type="WormBase" id="F37A8.1"/>
    </source>
</evidence>